<reference evidence="3 4" key="1">
    <citation type="journal article" date="2016" name="Nat. Commun.">
        <title>Thousands of microbial genomes shed light on interconnected biogeochemical processes in an aquifer system.</title>
        <authorList>
            <person name="Anantharaman K."/>
            <person name="Brown C.T."/>
            <person name="Hug L.A."/>
            <person name="Sharon I."/>
            <person name="Castelle C.J."/>
            <person name="Probst A.J."/>
            <person name="Thomas B.C."/>
            <person name="Singh A."/>
            <person name="Wilkins M.J."/>
            <person name="Karaoz U."/>
            <person name="Brodie E.L."/>
            <person name="Williams K.H."/>
            <person name="Hubbard S.S."/>
            <person name="Banfield J.F."/>
        </authorList>
    </citation>
    <scope>NUCLEOTIDE SEQUENCE [LARGE SCALE GENOMIC DNA]</scope>
</reference>
<organism evidence="3 4">
    <name type="scientific">Candidatus Adlerbacteria bacterium RIFCSPLOWO2_01_FULL_51_16</name>
    <dbReference type="NCBI Taxonomy" id="1797243"/>
    <lineage>
        <taxon>Bacteria</taxon>
        <taxon>Candidatus Adleribacteriota</taxon>
    </lineage>
</organism>
<feature type="coiled-coil region" evidence="1">
    <location>
        <begin position="175"/>
        <end position="216"/>
    </location>
</feature>
<accession>A0A1F4XIX7</accession>
<evidence type="ECO:0000259" key="2">
    <source>
        <dbReference type="PROSITE" id="PS50112"/>
    </source>
</evidence>
<feature type="domain" description="PAS" evidence="2">
    <location>
        <begin position="58"/>
        <end position="95"/>
    </location>
</feature>
<evidence type="ECO:0000313" key="3">
    <source>
        <dbReference type="EMBL" id="OGC81073.1"/>
    </source>
</evidence>
<keyword evidence="1" id="KW-0175">Coiled coil</keyword>
<dbReference type="PROSITE" id="PS50112">
    <property type="entry name" value="PAS"/>
    <property type="match status" value="1"/>
</dbReference>
<dbReference type="Pfam" id="PF12860">
    <property type="entry name" value="PAS_7"/>
    <property type="match status" value="1"/>
</dbReference>
<dbReference type="SMART" id="SM00091">
    <property type="entry name" value="PAS"/>
    <property type="match status" value="1"/>
</dbReference>
<evidence type="ECO:0000313" key="4">
    <source>
        <dbReference type="Proteomes" id="UP000176185"/>
    </source>
</evidence>
<dbReference type="NCBIfam" id="TIGR00229">
    <property type="entry name" value="sensory_box"/>
    <property type="match status" value="1"/>
</dbReference>
<protein>
    <recommendedName>
        <fullName evidence="2">PAS domain-containing protein</fullName>
    </recommendedName>
</protein>
<dbReference type="AlphaFoldDB" id="A0A1F4XIX7"/>
<proteinExistence type="predicted"/>
<sequence>MNKVLERQIKKIFGNIESVPQSLYVFLEVVSETYDHAEEDRLLIERSLEISSKELGEKASLLEATLNSTADGILVVDKNGKITSFNSRFTKMWGIPGDILAVRDDNKALQFVLSQLKDPESFLKKVKELYSQPDAESSDILEFKDGRTFERYSQPQRVGKEAIGRVWSFRDITERKRIEQKEQKQIEEVKRMNKLMVDRELKMIELKKEVEALKAQRETVA</sequence>
<comment type="caution">
    <text evidence="3">The sequence shown here is derived from an EMBL/GenBank/DDBJ whole genome shotgun (WGS) entry which is preliminary data.</text>
</comment>
<gene>
    <name evidence="3" type="ORF">A2943_02060</name>
</gene>
<dbReference type="Gene3D" id="3.30.450.20">
    <property type="entry name" value="PAS domain"/>
    <property type="match status" value="1"/>
</dbReference>
<dbReference type="SUPFAM" id="SSF55785">
    <property type="entry name" value="PYP-like sensor domain (PAS domain)"/>
    <property type="match status" value="1"/>
</dbReference>
<dbReference type="EMBL" id="MEWX01000006">
    <property type="protein sequence ID" value="OGC81073.1"/>
    <property type="molecule type" value="Genomic_DNA"/>
</dbReference>
<dbReference type="Proteomes" id="UP000176185">
    <property type="component" value="Unassembled WGS sequence"/>
</dbReference>
<name>A0A1F4XIX7_9BACT</name>
<dbReference type="InterPro" id="IPR035965">
    <property type="entry name" value="PAS-like_dom_sf"/>
</dbReference>
<dbReference type="CDD" id="cd00130">
    <property type="entry name" value="PAS"/>
    <property type="match status" value="1"/>
</dbReference>
<dbReference type="STRING" id="1797243.A2943_02060"/>
<evidence type="ECO:0000256" key="1">
    <source>
        <dbReference type="SAM" id="Coils"/>
    </source>
</evidence>
<dbReference type="InterPro" id="IPR000014">
    <property type="entry name" value="PAS"/>
</dbReference>